<evidence type="ECO:0000256" key="1">
    <source>
        <dbReference type="SAM" id="Phobius"/>
    </source>
</evidence>
<feature type="transmembrane region" description="Helical" evidence="1">
    <location>
        <begin position="65"/>
        <end position="85"/>
    </location>
</feature>
<evidence type="ECO:0000313" key="2">
    <source>
        <dbReference type="EMBL" id="TMI78969.1"/>
    </source>
</evidence>
<dbReference type="AlphaFoldDB" id="A0A537J5Z0"/>
<reference evidence="2 3" key="1">
    <citation type="journal article" date="2019" name="Nat. Microbiol.">
        <title>Mediterranean grassland soil C-N compound turnover is dependent on rainfall and depth, and is mediated by genomically divergent microorganisms.</title>
        <authorList>
            <person name="Diamond S."/>
            <person name="Andeer P.F."/>
            <person name="Li Z."/>
            <person name="Crits-Christoph A."/>
            <person name="Burstein D."/>
            <person name="Anantharaman K."/>
            <person name="Lane K.R."/>
            <person name="Thomas B.C."/>
            <person name="Pan C."/>
            <person name="Northen T.R."/>
            <person name="Banfield J.F."/>
        </authorList>
    </citation>
    <scope>NUCLEOTIDE SEQUENCE [LARGE SCALE GENOMIC DNA]</scope>
    <source>
        <strain evidence="2">NP_6</strain>
    </source>
</reference>
<sequence length="94" mass="9819">MINLSIPGPDKAGQPTPAAAGRFDPVEFGILDLMEPLNGDRRVGERRRAGRPSGHIGLPPRVPRAAGVALALGAAGVAVLHLVLFGRAKRHIGF</sequence>
<comment type="caution">
    <text evidence="2">The sequence shown here is derived from an EMBL/GenBank/DDBJ whole genome shotgun (WGS) entry which is preliminary data.</text>
</comment>
<keyword evidence="1" id="KW-1133">Transmembrane helix</keyword>
<protein>
    <submittedName>
        <fullName evidence="2">Uncharacterized protein</fullName>
    </submittedName>
</protein>
<gene>
    <name evidence="2" type="ORF">E6H03_11105</name>
</gene>
<accession>A0A537J5Z0</accession>
<evidence type="ECO:0000313" key="3">
    <source>
        <dbReference type="Proteomes" id="UP000318093"/>
    </source>
</evidence>
<keyword evidence="1" id="KW-0472">Membrane</keyword>
<keyword evidence="1" id="KW-0812">Transmembrane</keyword>
<name>A0A537J5Z0_9BACT</name>
<dbReference type="EMBL" id="VBAN01000369">
    <property type="protein sequence ID" value="TMI78969.1"/>
    <property type="molecule type" value="Genomic_DNA"/>
</dbReference>
<organism evidence="2 3">
    <name type="scientific">Candidatus Segetimicrobium genomatis</name>
    <dbReference type="NCBI Taxonomy" id="2569760"/>
    <lineage>
        <taxon>Bacteria</taxon>
        <taxon>Bacillati</taxon>
        <taxon>Candidatus Sysuimicrobiota</taxon>
        <taxon>Candidatus Sysuimicrobiia</taxon>
        <taxon>Candidatus Sysuimicrobiales</taxon>
        <taxon>Candidatus Segetimicrobiaceae</taxon>
        <taxon>Candidatus Segetimicrobium</taxon>
    </lineage>
</organism>
<proteinExistence type="predicted"/>
<dbReference type="Proteomes" id="UP000318093">
    <property type="component" value="Unassembled WGS sequence"/>
</dbReference>